<evidence type="ECO:0008006" key="5">
    <source>
        <dbReference type="Google" id="ProtNLM"/>
    </source>
</evidence>
<accession>A0A0B7HMY1</accession>
<dbReference type="InterPro" id="IPR024299">
    <property type="entry name" value="NigD-like_OB_dom"/>
</dbReference>
<evidence type="ECO:0000259" key="2">
    <source>
        <dbReference type="Pfam" id="PF17415"/>
    </source>
</evidence>
<feature type="domain" description="NigD-like C-terminal" evidence="2">
    <location>
        <begin position="107"/>
        <end position="223"/>
    </location>
</feature>
<dbReference type="RefSeq" id="WP_041996816.1">
    <property type="nucleotide sequence ID" value="NZ_CDOG01000027.1"/>
</dbReference>
<dbReference type="Gene3D" id="2.40.50.500">
    <property type="entry name" value="NigD-like N-terminal OB domain"/>
    <property type="match status" value="1"/>
</dbReference>
<dbReference type="EMBL" id="CDOG01000027">
    <property type="protein sequence ID" value="CEN39232.1"/>
    <property type="molecule type" value="Genomic_DNA"/>
</dbReference>
<name>A0A0B7HMY1_9FLAO</name>
<dbReference type="InterPro" id="IPR038179">
    <property type="entry name" value="NigD-like_N_sf"/>
</dbReference>
<evidence type="ECO:0000313" key="4">
    <source>
        <dbReference type="Proteomes" id="UP000038083"/>
    </source>
</evidence>
<dbReference type="InterPro" id="IPR038143">
    <property type="entry name" value="NigD-like_C_dom_sf"/>
</dbReference>
<evidence type="ECO:0000313" key="3">
    <source>
        <dbReference type="EMBL" id="CEN39232.1"/>
    </source>
</evidence>
<evidence type="ECO:0000259" key="1">
    <source>
        <dbReference type="Pfam" id="PF12667"/>
    </source>
</evidence>
<sequence length="232" mass="26353">MNTFRFSKYALGLLITAFSLQSCLKDDKITDLRPTAVVTVRPQADDTFFLQLDDVTRLNPTNMKKSPFGKKEVRALVKYTKESNDTKSKAQNVRIHWIDSIRTKQPVPNLGADNNTKYGNDPIEIVRDWLTVAEDGYLTLRVRTQWSRANVKHNINLVTGINPQNPYELELRHDAKGDIGGPMGEAIIAFNLNDLPQSTDPSKKVKLKLKWKSFNGEKSADFDLQLRPKVKP</sequence>
<dbReference type="Pfam" id="PF12667">
    <property type="entry name" value="NigD_N"/>
    <property type="match status" value="1"/>
</dbReference>
<proteinExistence type="predicted"/>
<reference evidence="3 4" key="1">
    <citation type="submission" date="2015-01" db="EMBL/GenBank/DDBJ databases">
        <authorList>
            <person name="Xiang T."/>
            <person name="Song Y."/>
            <person name="Huang L."/>
            <person name="Wang B."/>
            <person name="Wu P."/>
        </authorList>
    </citation>
    <scope>NUCLEOTIDE SEQUENCE [LARGE SCALE GENOMIC DNA]</scope>
    <source>
        <strain evidence="3 4">Ccy74</strain>
    </source>
</reference>
<feature type="domain" description="NigD-like N-terminal OB" evidence="1">
    <location>
        <begin position="37"/>
        <end position="101"/>
    </location>
</feature>
<dbReference type="OrthoDB" id="1016751at2"/>
<dbReference type="Pfam" id="PF17415">
    <property type="entry name" value="NigD_C"/>
    <property type="match status" value="1"/>
</dbReference>
<dbReference type="Proteomes" id="UP000038083">
    <property type="component" value="Unassembled WGS sequence"/>
</dbReference>
<dbReference type="InterPro" id="IPR035376">
    <property type="entry name" value="NigD_C"/>
</dbReference>
<gene>
    <name evidence="3" type="ORF">CCYN74_330021</name>
</gene>
<organism evidence="3 4">
    <name type="scientific">Capnocytophaga cynodegmi</name>
    <dbReference type="NCBI Taxonomy" id="28189"/>
    <lineage>
        <taxon>Bacteria</taxon>
        <taxon>Pseudomonadati</taxon>
        <taxon>Bacteroidota</taxon>
        <taxon>Flavobacteriia</taxon>
        <taxon>Flavobacteriales</taxon>
        <taxon>Flavobacteriaceae</taxon>
        <taxon>Capnocytophaga</taxon>
    </lineage>
</organism>
<dbReference type="AlphaFoldDB" id="A0A0B7HMY1"/>
<protein>
    <recommendedName>
        <fullName evidence="5">NigD-like protein</fullName>
    </recommendedName>
</protein>
<dbReference type="PROSITE" id="PS51257">
    <property type="entry name" value="PROKAR_LIPOPROTEIN"/>
    <property type="match status" value="1"/>
</dbReference>
<dbReference type="Gene3D" id="2.60.40.2370">
    <property type="entry name" value="NigD-like, C-terminal beta sandwich domain"/>
    <property type="match status" value="1"/>
</dbReference>